<dbReference type="InterPro" id="IPR029069">
    <property type="entry name" value="HotDog_dom_sf"/>
</dbReference>
<organism evidence="5 6">
    <name type="scientific">Dryobates pubescens</name>
    <name type="common">Downy woodpecker</name>
    <name type="synonym">Picoides pubescens</name>
    <dbReference type="NCBI Taxonomy" id="118200"/>
    <lineage>
        <taxon>Eukaryota</taxon>
        <taxon>Metazoa</taxon>
        <taxon>Chordata</taxon>
        <taxon>Craniata</taxon>
        <taxon>Vertebrata</taxon>
        <taxon>Euteleostomi</taxon>
        <taxon>Archelosauria</taxon>
        <taxon>Archosauria</taxon>
        <taxon>Dinosauria</taxon>
        <taxon>Saurischia</taxon>
        <taxon>Theropoda</taxon>
        <taxon>Coelurosauria</taxon>
        <taxon>Aves</taxon>
        <taxon>Neognathae</taxon>
        <taxon>Neoaves</taxon>
        <taxon>Telluraves</taxon>
        <taxon>Coraciimorphae</taxon>
        <taxon>Piciformes</taxon>
        <taxon>Picidae</taxon>
        <taxon>Dryobates</taxon>
    </lineage>
</organism>
<keyword evidence="2" id="KW-0378">Hydrolase</keyword>
<evidence type="ECO:0000313" key="5">
    <source>
        <dbReference type="EMBL" id="KFV70260.1"/>
    </source>
</evidence>
<dbReference type="InterPro" id="IPR025652">
    <property type="entry name" value="TesB_C"/>
</dbReference>
<dbReference type="Pfam" id="PF13622">
    <property type="entry name" value="4HBT_3"/>
    <property type="match status" value="1"/>
</dbReference>
<sequence>GVPGGPVLYQVERTRTGKSYSVCSVKAIQHGEAIFTCQASFWPSQESQVQHQQATMPAVPPPEHLLTQEELTEKYLQDSHLPEKYKQHLHELLAEDVPMEIKPVSPPAAFCLEAQEPKQLLWVRARGHIGETDTKVHCCVAAYMSDYGFLGTALLPHRQYHAKFLLSDSHAMRFHSAFRSDHRMLCECESPCFVGSQALVQGRLWRRDGVLAVTCMQQGVIVLEPRQSKL</sequence>
<dbReference type="GO" id="GO:0009062">
    <property type="term" value="P:fatty acid catabolic process"/>
    <property type="evidence" value="ECO:0007669"/>
    <property type="project" value="TreeGrafter"/>
</dbReference>
<evidence type="ECO:0000313" key="6">
    <source>
        <dbReference type="Proteomes" id="UP000053875"/>
    </source>
</evidence>
<proteinExistence type="inferred from homology"/>
<feature type="domain" description="Acyl-CoA thioesterase-like N-terminal HotDog" evidence="4">
    <location>
        <begin position="2"/>
        <end position="41"/>
    </location>
</feature>
<evidence type="ECO:0000256" key="1">
    <source>
        <dbReference type="ARBA" id="ARBA00006538"/>
    </source>
</evidence>
<dbReference type="InterPro" id="IPR049449">
    <property type="entry name" value="TesB_ACOT8-like_N"/>
</dbReference>
<dbReference type="Pfam" id="PF02551">
    <property type="entry name" value="Acyl_CoA_thio"/>
    <property type="match status" value="1"/>
</dbReference>
<protein>
    <submittedName>
        <fullName evidence="5">Acyl-coenzyme A thioesterase 8</fullName>
    </submittedName>
</protein>
<evidence type="ECO:0000259" key="4">
    <source>
        <dbReference type="Pfam" id="PF13622"/>
    </source>
</evidence>
<keyword evidence="6" id="KW-1185">Reference proteome</keyword>
<dbReference type="InterPro" id="IPR003703">
    <property type="entry name" value="Acyl_CoA_thio"/>
</dbReference>
<dbReference type="SUPFAM" id="SSF54637">
    <property type="entry name" value="Thioesterase/thiol ester dehydrase-isomerase"/>
    <property type="match status" value="2"/>
</dbReference>
<dbReference type="CDD" id="cd03444">
    <property type="entry name" value="Thioesterase_II_repeat1"/>
    <property type="match status" value="1"/>
</dbReference>
<comment type="similarity">
    <text evidence="1">Belongs to the C/M/P thioester hydrolase family.</text>
</comment>
<feature type="non-terminal residue" evidence="5">
    <location>
        <position position="1"/>
    </location>
</feature>
<evidence type="ECO:0000259" key="3">
    <source>
        <dbReference type="Pfam" id="PF02551"/>
    </source>
</evidence>
<dbReference type="STRING" id="118200.A0A093GJ16"/>
<name>A0A093GJ16_DRYPU</name>
<gene>
    <name evidence="5" type="ORF">N307_03928</name>
</gene>
<reference evidence="5 6" key="1">
    <citation type="submission" date="2014-04" db="EMBL/GenBank/DDBJ databases">
        <title>Genome evolution of avian class.</title>
        <authorList>
            <person name="Zhang G."/>
            <person name="Li C."/>
        </authorList>
    </citation>
    <scope>NUCLEOTIDE SEQUENCE [LARGE SCALE GENOMIC DNA]</scope>
    <source>
        <strain evidence="5">BGI_N307</strain>
    </source>
</reference>
<dbReference type="GO" id="GO:0006637">
    <property type="term" value="P:acyl-CoA metabolic process"/>
    <property type="evidence" value="ECO:0007669"/>
    <property type="project" value="InterPro"/>
</dbReference>
<dbReference type="Proteomes" id="UP000053875">
    <property type="component" value="Unassembled WGS sequence"/>
</dbReference>
<dbReference type="PANTHER" id="PTHR11066:SF34">
    <property type="entry name" value="ACYL-COENZYME A THIOESTERASE 8"/>
    <property type="match status" value="1"/>
</dbReference>
<dbReference type="GO" id="GO:0047617">
    <property type="term" value="F:fatty acyl-CoA hydrolase activity"/>
    <property type="evidence" value="ECO:0007669"/>
    <property type="project" value="InterPro"/>
</dbReference>
<accession>A0A093GJ16</accession>
<feature type="domain" description="Acyl-CoA thioesterase 2 C-terminal" evidence="3">
    <location>
        <begin position="118"/>
        <end position="220"/>
    </location>
</feature>
<feature type="non-terminal residue" evidence="5">
    <location>
        <position position="230"/>
    </location>
</feature>
<dbReference type="EMBL" id="KL216560">
    <property type="protein sequence ID" value="KFV70260.1"/>
    <property type="molecule type" value="Genomic_DNA"/>
</dbReference>
<dbReference type="PANTHER" id="PTHR11066">
    <property type="entry name" value="ACYL-COA THIOESTERASE"/>
    <property type="match status" value="1"/>
</dbReference>
<dbReference type="GO" id="GO:0005782">
    <property type="term" value="C:peroxisomal matrix"/>
    <property type="evidence" value="ECO:0007669"/>
    <property type="project" value="TreeGrafter"/>
</dbReference>
<evidence type="ECO:0000256" key="2">
    <source>
        <dbReference type="ARBA" id="ARBA00022801"/>
    </source>
</evidence>
<dbReference type="AlphaFoldDB" id="A0A093GJ16"/>
<dbReference type="Gene3D" id="2.40.160.210">
    <property type="entry name" value="Acyl-CoA thioesterase, double hotdog domain"/>
    <property type="match status" value="1"/>
</dbReference>
<dbReference type="InterPro" id="IPR042171">
    <property type="entry name" value="Acyl-CoA_hotdog"/>
</dbReference>